<dbReference type="Proteomes" id="UP000515165">
    <property type="component" value="Chromosome 1"/>
</dbReference>
<dbReference type="Pfam" id="PF15041">
    <property type="entry name" value="TKTI1"/>
    <property type="match status" value="1"/>
</dbReference>
<proteinExistence type="predicted"/>
<evidence type="ECO:0000256" key="1">
    <source>
        <dbReference type="SAM" id="MobiDB-lite"/>
    </source>
</evidence>
<dbReference type="GeneID" id="113917980"/>
<evidence type="ECO:0000313" key="3">
    <source>
        <dbReference type="RefSeq" id="XP_027441897.1"/>
    </source>
</evidence>
<accession>A0A6J2CGY9</accession>
<dbReference type="PANTHER" id="PTHR31254:SF1">
    <property type="entry name" value="TEKTIN BUNDLE-INTERACTING PROTEIN 1"/>
    <property type="match status" value="1"/>
</dbReference>
<dbReference type="CTD" id="100128569"/>
<keyword evidence="2" id="KW-1185">Reference proteome</keyword>
<sequence>MQTLRREAARPYVPRGTLEADFPAPLYSDDYLSVEGPRWTPAIRQAVRWKYAPMGRDAASQLWYTGLTNSESREARCRLPRALDSPYRQAYAQWHGCHGHREQSMPLGECSAWPAPRGGARTTDDFLPGSPQQPTPSASGRPPGPTLPSPPSTGPPGRGGQTDPSGARNTVSRAGVGGDRGSKATSAAVQTARGQAVTWVPAPHSGQQAPTLGGVTAAGLRLRAVPVGSPAPPLHRAEL</sequence>
<reference evidence="3" key="1">
    <citation type="submission" date="2025-08" db="UniProtKB">
        <authorList>
            <consortium name="RefSeq"/>
        </authorList>
    </citation>
    <scope>IDENTIFICATION</scope>
    <source>
        <tissue evidence="3">Blood</tissue>
    </source>
</reference>
<feature type="compositionally biased region" description="Polar residues" evidence="1">
    <location>
        <begin position="162"/>
        <end position="172"/>
    </location>
</feature>
<dbReference type="RefSeq" id="XP_027441897.1">
    <property type="nucleotide sequence ID" value="XM_027586096.2"/>
</dbReference>
<gene>
    <name evidence="3" type="primary">C1H19orf71</name>
</gene>
<dbReference type="KEGG" id="zca:113917980"/>
<organism evidence="2 3">
    <name type="scientific">Zalophus californianus</name>
    <name type="common">California sealion</name>
    <dbReference type="NCBI Taxonomy" id="9704"/>
    <lineage>
        <taxon>Eukaryota</taxon>
        <taxon>Metazoa</taxon>
        <taxon>Chordata</taxon>
        <taxon>Craniata</taxon>
        <taxon>Vertebrata</taxon>
        <taxon>Euteleostomi</taxon>
        <taxon>Mammalia</taxon>
        <taxon>Eutheria</taxon>
        <taxon>Laurasiatheria</taxon>
        <taxon>Carnivora</taxon>
        <taxon>Caniformia</taxon>
        <taxon>Pinnipedia</taxon>
        <taxon>Otariidae</taxon>
        <taxon>Zalophus</taxon>
    </lineage>
</organism>
<feature type="compositionally biased region" description="Pro residues" evidence="1">
    <location>
        <begin position="142"/>
        <end position="154"/>
    </location>
</feature>
<dbReference type="PANTHER" id="PTHR31254">
    <property type="entry name" value="HYPOTHETICAL PROTEIN LOC690617"/>
    <property type="match status" value="1"/>
</dbReference>
<dbReference type="AlphaFoldDB" id="A0A6J2CGY9"/>
<protein>
    <submittedName>
        <fullName evidence="3">Uncharacterized protein C19orf71 homolog isoform X1</fullName>
    </submittedName>
</protein>
<name>A0A6J2CGY9_ZALCA</name>
<feature type="region of interest" description="Disordered" evidence="1">
    <location>
        <begin position="108"/>
        <end position="190"/>
    </location>
</feature>
<dbReference type="OrthoDB" id="9895442at2759"/>
<evidence type="ECO:0000313" key="2">
    <source>
        <dbReference type="Proteomes" id="UP000515165"/>
    </source>
</evidence>
<dbReference type="InterPro" id="IPR029203">
    <property type="entry name" value="TKTI1"/>
</dbReference>